<evidence type="ECO:0000313" key="2">
    <source>
        <dbReference type="EMBL" id="CAF4154934.1"/>
    </source>
</evidence>
<dbReference type="EMBL" id="CAJNOK010022167">
    <property type="protein sequence ID" value="CAF1343800.1"/>
    <property type="molecule type" value="Genomic_DNA"/>
</dbReference>
<comment type="caution">
    <text evidence="1">The sequence shown here is derived from an EMBL/GenBank/DDBJ whole genome shotgun (WGS) entry which is preliminary data.</text>
</comment>
<evidence type="ECO:0000313" key="3">
    <source>
        <dbReference type="Proteomes" id="UP000677228"/>
    </source>
</evidence>
<proteinExistence type="predicted"/>
<feature type="non-terminal residue" evidence="1">
    <location>
        <position position="1"/>
    </location>
</feature>
<reference evidence="1" key="1">
    <citation type="submission" date="2021-02" db="EMBL/GenBank/DDBJ databases">
        <authorList>
            <person name="Nowell W R."/>
        </authorList>
    </citation>
    <scope>NUCLEOTIDE SEQUENCE</scope>
</reference>
<organism evidence="1 3">
    <name type="scientific">Didymodactylos carnosus</name>
    <dbReference type="NCBI Taxonomy" id="1234261"/>
    <lineage>
        <taxon>Eukaryota</taxon>
        <taxon>Metazoa</taxon>
        <taxon>Spiralia</taxon>
        <taxon>Gnathifera</taxon>
        <taxon>Rotifera</taxon>
        <taxon>Eurotatoria</taxon>
        <taxon>Bdelloidea</taxon>
        <taxon>Philodinida</taxon>
        <taxon>Philodinidae</taxon>
        <taxon>Didymodactylos</taxon>
    </lineage>
</organism>
<dbReference type="AlphaFoldDB" id="A0A8S2EYC7"/>
<gene>
    <name evidence="1" type="ORF">OVA965_LOCUS30471</name>
    <name evidence="2" type="ORF">TMI583_LOCUS31276</name>
</gene>
<accession>A0A8S2EYC7</accession>
<evidence type="ECO:0000313" key="1">
    <source>
        <dbReference type="EMBL" id="CAF1343800.1"/>
    </source>
</evidence>
<name>A0A8S2EYC7_9BILA</name>
<sequence length="116" mass="13639">RTQRLYKQMTDEIVQLRLNFSPQNIMMDYERATINVFSSKFLNAHNYVDAKLIHANAGIRQQMRQRKIRQKQCIFNILNDATTTNLEKVLVITQNITLKAYLIILLFITTTSFQNS</sequence>
<protein>
    <submittedName>
        <fullName evidence="1">Uncharacterized protein</fullName>
    </submittedName>
</protein>
<dbReference type="EMBL" id="CAJOBA010043799">
    <property type="protein sequence ID" value="CAF4154934.1"/>
    <property type="molecule type" value="Genomic_DNA"/>
</dbReference>
<dbReference type="Proteomes" id="UP000677228">
    <property type="component" value="Unassembled WGS sequence"/>
</dbReference>
<dbReference type="Proteomes" id="UP000682733">
    <property type="component" value="Unassembled WGS sequence"/>
</dbReference>